<dbReference type="AlphaFoldDB" id="A0A835I4Y6"/>
<dbReference type="Pfam" id="PF04424">
    <property type="entry name" value="MINDY_DUB"/>
    <property type="match status" value="1"/>
</dbReference>
<sequence length="282" mass="32977">MPDCTHVENQRQNISDALNLLDRLATGIDVNVQFRKMDDFEFTRECAIFDLLDIPLYHGWIVDPQPSGLSAFSTAFLWNFSGYLFLSTHRLLCFCRYLFFSMWTTDPSCLFVGRSWTRVLWEAGLNLDVLFYDNWILHAIVDDNVNGSWYFTGVYVSTKNALQKLQWSMLEELKPRNDEHGRALEILILFSSQKENGGFDQQTDITFKRFMRWFMDIGFAGTIFTWCNGQEERNHVFKRLDCVLVNAAWRTIFPEAKNIHFPNSFSDHKTSATTTHCPKEEK</sequence>
<evidence type="ECO:0000313" key="3">
    <source>
        <dbReference type="Proteomes" id="UP000631114"/>
    </source>
</evidence>
<keyword evidence="3" id="KW-1185">Reference proteome</keyword>
<dbReference type="OrthoDB" id="10261212at2759"/>
<dbReference type="PANTHER" id="PTHR18063">
    <property type="entry name" value="NF-E2 INDUCIBLE PROTEIN"/>
    <property type="match status" value="1"/>
</dbReference>
<gene>
    <name evidence="2" type="ORF">IFM89_030130</name>
</gene>
<comment type="caution">
    <text evidence="2">The sequence shown here is derived from an EMBL/GenBank/DDBJ whole genome shotgun (WGS) entry which is preliminary data.</text>
</comment>
<proteinExistence type="predicted"/>
<protein>
    <recommendedName>
        <fullName evidence="1">MINDY deubiquitinase domain-containing protein</fullName>
    </recommendedName>
</protein>
<organism evidence="2 3">
    <name type="scientific">Coptis chinensis</name>
    <dbReference type="NCBI Taxonomy" id="261450"/>
    <lineage>
        <taxon>Eukaryota</taxon>
        <taxon>Viridiplantae</taxon>
        <taxon>Streptophyta</taxon>
        <taxon>Embryophyta</taxon>
        <taxon>Tracheophyta</taxon>
        <taxon>Spermatophyta</taxon>
        <taxon>Magnoliopsida</taxon>
        <taxon>Ranunculales</taxon>
        <taxon>Ranunculaceae</taxon>
        <taxon>Coptidoideae</taxon>
        <taxon>Coptis</taxon>
    </lineage>
</organism>
<dbReference type="GO" id="GO:0004843">
    <property type="term" value="F:cysteine-type deubiquitinase activity"/>
    <property type="evidence" value="ECO:0007669"/>
    <property type="project" value="InterPro"/>
</dbReference>
<dbReference type="GO" id="GO:0005829">
    <property type="term" value="C:cytosol"/>
    <property type="evidence" value="ECO:0007669"/>
    <property type="project" value="TreeGrafter"/>
</dbReference>
<dbReference type="Proteomes" id="UP000631114">
    <property type="component" value="Unassembled WGS sequence"/>
</dbReference>
<dbReference type="EMBL" id="JADFTS010000004">
    <property type="protein sequence ID" value="KAF9611341.1"/>
    <property type="molecule type" value="Genomic_DNA"/>
</dbReference>
<name>A0A835I4Y6_9MAGN</name>
<dbReference type="GO" id="GO:0071108">
    <property type="term" value="P:protein K48-linked deubiquitination"/>
    <property type="evidence" value="ECO:0007669"/>
    <property type="project" value="TreeGrafter"/>
</dbReference>
<accession>A0A835I4Y6</accession>
<dbReference type="InterPro" id="IPR036691">
    <property type="entry name" value="Endo/exonu/phosph_ase_sf"/>
</dbReference>
<dbReference type="GO" id="GO:0071944">
    <property type="term" value="C:cell periphery"/>
    <property type="evidence" value="ECO:0007669"/>
    <property type="project" value="TreeGrafter"/>
</dbReference>
<dbReference type="PANTHER" id="PTHR18063:SF6">
    <property type="entry name" value="UBIQUITIN CARBOXYL-TERMINAL HYDROLASE"/>
    <property type="match status" value="1"/>
</dbReference>
<evidence type="ECO:0000313" key="2">
    <source>
        <dbReference type="EMBL" id="KAF9611341.1"/>
    </source>
</evidence>
<dbReference type="InterPro" id="IPR007518">
    <property type="entry name" value="MINDY"/>
</dbReference>
<feature type="domain" description="MINDY deubiquitinase" evidence="1">
    <location>
        <begin position="7"/>
        <end position="67"/>
    </location>
</feature>
<dbReference type="InterPro" id="IPR033979">
    <property type="entry name" value="MINDY_domain"/>
</dbReference>
<reference evidence="2 3" key="1">
    <citation type="submission" date="2020-10" db="EMBL/GenBank/DDBJ databases">
        <title>The Coptis chinensis genome and diversification of protoberbering-type alkaloids.</title>
        <authorList>
            <person name="Wang B."/>
            <person name="Shu S."/>
            <person name="Song C."/>
            <person name="Liu Y."/>
        </authorList>
    </citation>
    <scope>NUCLEOTIDE SEQUENCE [LARGE SCALE GENOMIC DNA]</scope>
    <source>
        <strain evidence="2">HL-2020</strain>
        <tissue evidence="2">Leaf</tissue>
    </source>
</reference>
<evidence type="ECO:0000259" key="1">
    <source>
        <dbReference type="Pfam" id="PF04424"/>
    </source>
</evidence>
<dbReference type="SUPFAM" id="SSF56219">
    <property type="entry name" value="DNase I-like"/>
    <property type="match status" value="1"/>
</dbReference>
<dbReference type="GO" id="GO:1990380">
    <property type="term" value="F:K48-linked deubiquitinase activity"/>
    <property type="evidence" value="ECO:0007669"/>
    <property type="project" value="InterPro"/>
</dbReference>
<dbReference type="GO" id="GO:0016807">
    <property type="term" value="F:cysteine-type carboxypeptidase activity"/>
    <property type="evidence" value="ECO:0007669"/>
    <property type="project" value="TreeGrafter"/>
</dbReference>